<feature type="compositionally biased region" description="Basic residues" evidence="1">
    <location>
        <begin position="94"/>
        <end position="104"/>
    </location>
</feature>
<dbReference type="EMBL" id="BQMJ01000065">
    <property type="protein sequence ID" value="GJQ15169.1"/>
    <property type="molecule type" value="Genomic_DNA"/>
</dbReference>
<reference evidence="2" key="2">
    <citation type="submission" date="2022-01" db="EMBL/GenBank/DDBJ databases">
        <authorList>
            <person name="Hirooka S."/>
            <person name="Miyagishima S.Y."/>
        </authorList>
    </citation>
    <scope>NUCLEOTIDE SEQUENCE</scope>
    <source>
        <strain evidence="2">NBRC 102759</strain>
    </source>
</reference>
<organism evidence="2 3">
    <name type="scientific">Galdieria partita</name>
    <dbReference type="NCBI Taxonomy" id="83374"/>
    <lineage>
        <taxon>Eukaryota</taxon>
        <taxon>Rhodophyta</taxon>
        <taxon>Bangiophyceae</taxon>
        <taxon>Galdieriales</taxon>
        <taxon>Galdieriaceae</taxon>
        <taxon>Galdieria</taxon>
    </lineage>
</organism>
<reference evidence="2" key="1">
    <citation type="journal article" date="2022" name="Proc. Natl. Acad. Sci. U.S.A.">
        <title>Life cycle and functional genomics of the unicellular red alga Galdieria for elucidating algal and plant evolution and industrial use.</title>
        <authorList>
            <person name="Hirooka S."/>
            <person name="Itabashi T."/>
            <person name="Ichinose T.M."/>
            <person name="Onuma R."/>
            <person name="Fujiwara T."/>
            <person name="Yamashita S."/>
            <person name="Jong L.W."/>
            <person name="Tomita R."/>
            <person name="Iwane A.H."/>
            <person name="Miyagishima S.Y."/>
        </authorList>
    </citation>
    <scope>NUCLEOTIDE SEQUENCE</scope>
    <source>
        <strain evidence="2">NBRC 102759</strain>
    </source>
</reference>
<dbReference type="AlphaFoldDB" id="A0A9C7Q3J6"/>
<dbReference type="Proteomes" id="UP001061958">
    <property type="component" value="Unassembled WGS sequence"/>
</dbReference>
<evidence type="ECO:0000313" key="3">
    <source>
        <dbReference type="Proteomes" id="UP001061958"/>
    </source>
</evidence>
<feature type="region of interest" description="Disordered" evidence="1">
    <location>
        <begin position="34"/>
        <end position="104"/>
    </location>
</feature>
<keyword evidence="3" id="KW-1185">Reference proteome</keyword>
<accession>A0A9C7Q3J6</accession>
<evidence type="ECO:0000313" key="2">
    <source>
        <dbReference type="EMBL" id="GJQ15169.1"/>
    </source>
</evidence>
<proteinExistence type="predicted"/>
<protein>
    <submittedName>
        <fullName evidence="2">Uncharacterized protein</fullName>
    </submittedName>
</protein>
<comment type="caution">
    <text evidence="2">The sequence shown here is derived from an EMBL/GenBank/DDBJ whole genome shotgun (WGS) entry which is preliminary data.</text>
</comment>
<feature type="compositionally biased region" description="Basic residues" evidence="1">
    <location>
        <begin position="34"/>
        <end position="43"/>
    </location>
</feature>
<feature type="compositionally biased region" description="Basic residues" evidence="1">
    <location>
        <begin position="50"/>
        <end position="61"/>
    </location>
</feature>
<name>A0A9C7Q3J6_9RHOD</name>
<evidence type="ECO:0000256" key="1">
    <source>
        <dbReference type="SAM" id="MobiDB-lite"/>
    </source>
</evidence>
<sequence>MSADTSKLWALGALSASLCLVTSIVAYCTWSRLKSKNTKKTASHKAANNKAKKKKKNRKSRASSTSHESINEDGNNANRQEEYSAEDSGWIPVRSRRRKLKAKD</sequence>
<gene>
    <name evidence="2" type="ORF">GpartN1_g6960.t1</name>
</gene>
<dbReference type="OrthoDB" id="10449611at2759"/>